<proteinExistence type="predicted"/>
<name>A0A916JVH0_9BACL</name>
<dbReference type="Proteomes" id="UP000693672">
    <property type="component" value="Unassembled WGS sequence"/>
</dbReference>
<sequence>MLQKQCKCGKAMTIRLRTVIYQNKVEIENVPIYSCGSCSRSEVFPEVKPELTGLIGTLGSKPGKQQMQFEDISEIAHLMVKVTEKKRAADPVEMIIDERINELLDLLLLAQSLEDEAWIADLRKRLSQIASRSLTARDF</sequence>
<evidence type="ECO:0000313" key="1">
    <source>
        <dbReference type="EMBL" id="CAG7604403.1"/>
    </source>
</evidence>
<comment type="caution">
    <text evidence="1">The sequence shown here is derived from an EMBL/GenBank/DDBJ whole genome shotgun (WGS) entry which is preliminary data.</text>
</comment>
<reference evidence="1" key="1">
    <citation type="submission" date="2021-06" db="EMBL/GenBank/DDBJ databases">
        <authorList>
            <person name="Criscuolo A."/>
        </authorList>
    </citation>
    <scope>NUCLEOTIDE SEQUENCE</scope>
    <source>
        <strain evidence="1">CIP111600</strain>
    </source>
</reference>
<dbReference type="AlphaFoldDB" id="A0A916JVH0"/>
<evidence type="ECO:0000313" key="2">
    <source>
        <dbReference type="Proteomes" id="UP000693672"/>
    </source>
</evidence>
<organism evidence="1 2">
    <name type="scientific">Paenibacillus solanacearum</name>
    <dbReference type="NCBI Taxonomy" id="2048548"/>
    <lineage>
        <taxon>Bacteria</taxon>
        <taxon>Bacillati</taxon>
        <taxon>Bacillota</taxon>
        <taxon>Bacilli</taxon>
        <taxon>Bacillales</taxon>
        <taxon>Paenibacillaceae</taxon>
        <taxon>Paenibacillus</taxon>
    </lineage>
</organism>
<evidence type="ECO:0008006" key="3">
    <source>
        <dbReference type="Google" id="ProtNLM"/>
    </source>
</evidence>
<gene>
    <name evidence="1" type="ORF">PAESOLCIP111_00694</name>
</gene>
<keyword evidence="2" id="KW-1185">Reference proteome</keyword>
<accession>A0A916JVH0</accession>
<protein>
    <recommendedName>
        <fullName evidence="3">YgiT-type zinc finger protein</fullName>
    </recommendedName>
</protein>
<dbReference type="EMBL" id="CAJVAS010000002">
    <property type="protein sequence ID" value="CAG7604403.1"/>
    <property type="molecule type" value="Genomic_DNA"/>
</dbReference>